<keyword evidence="5" id="KW-0547">Nucleotide-binding</keyword>
<sequence>MEKKKQEKEKQEKLSPKEFIKTVGWIFKTYYEISPSKTILLLITRILRDLRGLIYGVFFAKIIDQLIMVASSEAKDFRLMIPYLVALLLYYIFVSGLIGNIYQYSYRGLRQISRSRLEIIFAQQLNYLGVQNLENPDILNRINRASQWLQDTFMVLNDTVVFISNIVQVIVSGVVIFSFFPVMIPVLLGSMIIRFFPDQYFMKKDFHWQVDNSEKRRIAWSSIGAVQNASSLQEISIVGGYEFFKKKFDDCFTWFNNGMLKIFKEREVTNFFLSALDSIIGVVGYGVVFYNFVHGKFTMGTASFQMRALDTFAGSLDSMLASITFMNEFSVKMKDLIALFEMKPAVEDGNIKLPYLDTPPEIEFRNVSFKYPKAKKYVFKNLSFKIDSGEEVALVGHNGAGKTTIVKLLARIYSVTSGAILINGININDLSIDDWYKNLGVLFQEFNFYSHLSVKENIITGKPKEKVDEKKVIEAAKNADAHEFIMEYKNKYDQIMTEKVEGGIRPSSGQAQKIAIARFFYRNAPLAIFDEPTAAIDAVSEYKIFNRIYDFFDNKTVIIISHRFSTVRNADRIIVLDKGKVVEEGTHEELVKKDGIYSKSYKLQAEGYK</sequence>
<keyword evidence="4 9" id="KW-0812">Transmembrane</keyword>
<name>A0A832R8I3_9BACT</name>
<dbReference type="SUPFAM" id="SSF90123">
    <property type="entry name" value="ABC transporter transmembrane region"/>
    <property type="match status" value="1"/>
</dbReference>
<evidence type="ECO:0000256" key="3">
    <source>
        <dbReference type="ARBA" id="ARBA00022475"/>
    </source>
</evidence>
<evidence type="ECO:0000256" key="9">
    <source>
        <dbReference type="SAM" id="Phobius"/>
    </source>
</evidence>
<proteinExistence type="predicted"/>
<dbReference type="GO" id="GO:0015421">
    <property type="term" value="F:ABC-type oligopeptide transporter activity"/>
    <property type="evidence" value="ECO:0007669"/>
    <property type="project" value="TreeGrafter"/>
</dbReference>
<dbReference type="PROSITE" id="PS50893">
    <property type="entry name" value="ABC_TRANSPORTER_2"/>
    <property type="match status" value="1"/>
</dbReference>
<evidence type="ECO:0000256" key="8">
    <source>
        <dbReference type="ARBA" id="ARBA00023136"/>
    </source>
</evidence>
<evidence type="ECO:0000259" key="10">
    <source>
        <dbReference type="PROSITE" id="PS50893"/>
    </source>
</evidence>
<dbReference type="SUPFAM" id="SSF52540">
    <property type="entry name" value="P-loop containing nucleoside triphosphate hydrolases"/>
    <property type="match status" value="1"/>
</dbReference>
<feature type="domain" description="ABC transporter" evidence="10">
    <location>
        <begin position="362"/>
        <end position="603"/>
    </location>
</feature>
<dbReference type="PANTHER" id="PTHR43394">
    <property type="entry name" value="ATP-DEPENDENT PERMEASE MDL1, MITOCHONDRIAL"/>
    <property type="match status" value="1"/>
</dbReference>
<dbReference type="GO" id="GO:0016887">
    <property type="term" value="F:ATP hydrolysis activity"/>
    <property type="evidence" value="ECO:0007669"/>
    <property type="project" value="InterPro"/>
</dbReference>
<organism evidence="11 12">
    <name type="scientific">Candidatus Dojkabacteria bacterium</name>
    <dbReference type="NCBI Taxonomy" id="2099670"/>
    <lineage>
        <taxon>Bacteria</taxon>
        <taxon>Candidatus Dojkabacteria</taxon>
    </lineage>
</organism>
<dbReference type="InterPro" id="IPR003439">
    <property type="entry name" value="ABC_transporter-like_ATP-bd"/>
</dbReference>
<dbReference type="GO" id="GO:0005886">
    <property type="term" value="C:plasma membrane"/>
    <property type="evidence" value="ECO:0007669"/>
    <property type="project" value="UniProtKB-SubCell"/>
</dbReference>
<keyword evidence="6 11" id="KW-0067">ATP-binding</keyword>
<evidence type="ECO:0000256" key="4">
    <source>
        <dbReference type="ARBA" id="ARBA00022692"/>
    </source>
</evidence>
<dbReference type="InterPro" id="IPR027417">
    <property type="entry name" value="P-loop_NTPase"/>
</dbReference>
<feature type="transmembrane region" description="Helical" evidence="9">
    <location>
        <begin position="271"/>
        <end position="293"/>
    </location>
</feature>
<feature type="transmembrane region" description="Helical" evidence="9">
    <location>
        <begin position="52"/>
        <end position="71"/>
    </location>
</feature>
<dbReference type="Proteomes" id="UP000576550">
    <property type="component" value="Unassembled WGS sequence"/>
</dbReference>
<keyword evidence="7 9" id="KW-1133">Transmembrane helix</keyword>
<dbReference type="InterPro" id="IPR036640">
    <property type="entry name" value="ABC1_TM_sf"/>
</dbReference>
<dbReference type="AlphaFoldDB" id="A0A832R8I3"/>
<gene>
    <name evidence="11" type="ORF">GX533_00885</name>
</gene>
<evidence type="ECO:0000256" key="7">
    <source>
        <dbReference type="ARBA" id="ARBA00022989"/>
    </source>
</evidence>
<dbReference type="Gene3D" id="1.20.1560.10">
    <property type="entry name" value="ABC transporter type 1, transmembrane domain"/>
    <property type="match status" value="1"/>
</dbReference>
<evidence type="ECO:0000256" key="2">
    <source>
        <dbReference type="ARBA" id="ARBA00022448"/>
    </source>
</evidence>
<dbReference type="InterPro" id="IPR039421">
    <property type="entry name" value="Type_1_exporter"/>
</dbReference>
<keyword evidence="3" id="KW-1003">Cell membrane</keyword>
<dbReference type="PANTHER" id="PTHR43394:SF1">
    <property type="entry name" value="ATP-BINDING CASSETTE SUB-FAMILY B MEMBER 10, MITOCHONDRIAL"/>
    <property type="match status" value="1"/>
</dbReference>
<dbReference type="GO" id="GO:0005524">
    <property type="term" value="F:ATP binding"/>
    <property type="evidence" value="ECO:0007669"/>
    <property type="project" value="UniProtKB-KW"/>
</dbReference>
<evidence type="ECO:0000256" key="5">
    <source>
        <dbReference type="ARBA" id="ARBA00022741"/>
    </source>
</evidence>
<feature type="transmembrane region" description="Helical" evidence="9">
    <location>
        <begin position="177"/>
        <end position="196"/>
    </location>
</feature>
<evidence type="ECO:0000313" key="12">
    <source>
        <dbReference type="Proteomes" id="UP000576550"/>
    </source>
</evidence>
<dbReference type="SMART" id="SM00382">
    <property type="entry name" value="AAA"/>
    <property type="match status" value="1"/>
</dbReference>
<dbReference type="FunFam" id="3.40.50.300:FF:000221">
    <property type="entry name" value="Multidrug ABC transporter ATP-binding protein"/>
    <property type="match status" value="1"/>
</dbReference>
<dbReference type="InterPro" id="IPR003593">
    <property type="entry name" value="AAA+_ATPase"/>
</dbReference>
<feature type="transmembrane region" description="Helical" evidence="9">
    <location>
        <begin position="83"/>
        <end position="102"/>
    </location>
</feature>
<keyword evidence="8 9" id="KW-0472">Membrane</keyword>
<comment type="subcellular location">
    <subcellularLocation>
        <location evidence="1">Cell membrane</location>
        <topology evidence="1">Multi-pass membrane protein</topology>
    </subcellularLocation>
</comment>
<dbReference type="Pfam" id="PF00005">
    <property type="entry name" value="ABC_tran"/>
    <property type="match status" value="1"/>
</dbReference>
<accession>A0A832R8I3</accession>
<dbReference type="Gene3D" id="3.40.50.300">
    <property type="entry name" value="P-loop containing nucleotide triphosphate hydrolases"/>
    <property type="match status" value="1"/>
</dbReference>
<evidence type="ECO:0000256" key="6">
    <source>
        <dbReference type="ARBA" id="ARBA00022840"/>
    </source>
</evidence>
<reference evidence="11 12" key="1">
    <citation type="journal article" date="2020" name="Biotechnol. Biofuels">
        <title>New insights from the biogas microbiome by comprehensive genome-resolved metagenomics of nearly 1600 species originating from multiple anaerobic digesters.</title>
        <authorList>
            <person name="Campanaro S."/>
            <person name="Treu L."/>
            <person name="Rodriguez-R L.M."/>
            <person name="Kovalovszki A."/>
            <person name="Ziels R.M."/>
            <person name="Maus I."/>
            <person name="Zhu X."/>
            <person name="Kougias P.G."/>
            <person name="Basile A."/>
            <person name="Luo G."/>
            <person name="Schluter A."/>
            <person name="Konstantinidis K.T."/>
            <person name="Angelidaki I."/>
        </authorList>
    </citation>
    <scope>NUCLEOTIDE SEQUENCE [LARGE SCALE GENOMIC DNA]</scope>
    <source>
        <strain evidence="11">AS05jafATM_89</strain>
    </source>
</reference>
<evidence type="ECO:0000313" key="11">
    <source>
        <dbReference type="EMBL" id="HHX99226.1"/>
    </source>
</evidence>
<feature type="transmembrane region" description="Helical" evidence="9">
    <location>
        <begin position="153"/>
        <end position="171"/>
    </location>
</feature>
<evidence type="ECO:0000256" key="1">
    <source>
        <dbReference type="ARBA" id="ARBA00004651"/>
    </source>
</evidence>
<keyword evidence="2" id="KW-0813">Transport</keyword>
<comment type="caution">
    <text evidence="11">The sequence shown here is derived from an EMBL/GenBank/DDBJ whole genome shotgun (WGS) entry which is preliminary data.</text>
</comment>
<dbReference type="EMBL" id="DUTP01000002">
    <property type="protein sequence ID" value="HHX99226.1"/>
    <property type="molecule type" value="Genomic_DNA"/>
</dbReference>
<protein>
    <submittedName>
        <fullName evidence="11">ABC transporter ATP-binding protein</fullName>
    </submittedName>
</protein>